<evidence type="ECO:0000256" key="5">
    <source>
        <dbReference type="ARBA" id="ARBA00022737"/>
    </source>
</evidence>
<keyword evidence="14" id="KW-1185">Reference proteome</keyword>
<evidence type="ECO:0000256" key="6">
    <source>
        <dbReference type="ARBA" id="ARBA00022792"/>
    </source>
</evidence>
<sequence>MSADFWAGYVSGAVGIIIGNPLDLIKTRLQAGRAQDVSTDMRTATAEHVARRGFTGQFENAGTLVRAPILGYGALNALLFMTYNRTLTLLGDSPATPNSFAKVFIAGATGGFASFVVSAPTELIKCRAQVSTDRQATSWSIARQIWMKDGVRGLYYGGGITSVRDAVGYGF</sequence>
<dbReference type="InterPro" id="IPR018108">
    <property type="entry name" value="MCP_transmembrane"/>
</dbReference>
<evidence type="ECO:0000313" key="14">
    <source>
        <dbReference type="Proteomes" id="UP001140510"/>
    </source>
</evidence>
<dbReference type="InterPro" id="IPR023395">
    <property type="entry name" value="MCP_dom_sf"/>
</dbReference>
<comment type="subcellular location">
    <subcellularLocation>
        <location evidence="1">Mitochondrion membrane</location>
        <topology evidence="1">Multi-pass membrane protein</topology>
    </subcellularLocation>
</comment>
<reference evidence="13" key="1">
    <citation type="submission" date="2022-10" db="EMBL/GenBank/DDBJ databases">
        <title>Tapping the CABI collections for fungal endophytes: first genome assemblies for Collariella, Neodidymelliopsis, Ascochyta clinopodiicola, Didymella pomorum, Didymosphaeria variabile, Neocosmospora piperis and Neocucurbitaria cava.</title>
        <authorList>
            <person name="Hill R."/>
        </authorList>
    </citation>
    <scope>NUCLEOTIDE SEQUENCE</scope>
    <source>
        <strain evidence="13">IMI 355091</strain>
    </source>
</reference>
<comment type="similarity">
    <text evidence="2 11">Belongs to the mitochondrial carrier (TC 2.A.29) family.</text>
</comment>
<gene>
    <name evidence="13" type="ORF">N0V91_003192</name>
</gene>
<keyword evidence="7 12" id="KW-1133">Transmembrane helix</keyword>
<evidence type="ECO:0008006" key="15">
    <source>
        <dbReference type="Google" id="ProtNLM"/>
    </source>
</evidence>
<dbReference type="EMBL" id="JAPEVA010000015">
    <property type="protein sequence ID" value="KAJ4408541.1"/>
    <property type="molecule type" value="Genomic_DNA"/>
</dbReference>
<dbReference type="SUPFAM" id="SSF103506">
    <property type="entry name" value="Mitochondrial carrier"/>
    <property type="match status" value="1"/>
</dbReference>
<dbReference type="Gene3D" id="1.50.40.10">
    <property type="entry name" value="Mitochondrial carrier domain"/>
    <property type="match status" value="1"/>
</dbReference>
<keyword evidence="6" id="KW-0999">Mitochondrion inner membrane</keyword>
<dbReference type="PANTHER" id="PTHR45624">
    <property type="entry name" value="MITOCHONDRIAL BASIC AMINO ACIDS TRANSPORTER-RELATED"/>
    <property type="match status" value="1"/>
</dbReference>
<evidence type="ECO:0000256" key="7">
    <source>
        <dbReference type="ARBA" id="ARBA00022989"/>
    </source>
</evidence>
<dbReference type="GO" id="GO:0022857">
    <property type="term" value="F:transmembrane transporter activity"/>
    <property type="evidence" value="ECO:0007669"/>
    <property type="project" value="TreeGrafter"/>
</dbReference>
<keyword evidence="5" id="KW-0677">Repeat</keyword>
<evidence type="ECO:0000256" key="11">
    <source>
        <dbReference type="RuleBase" id="RU000488"/>
    </source>
</evidence>
<keyword evidence="3 11" id="KW-0813">Transport</keyword>
<feature type="transmembrane region" description="Helical" evidence="12">
    <location>
        <begin position="6"/>
        <end position="25"/>
    </location>
</feature>
<evidence type="ECO:0000256" key="8">
    <source>
        <dbReference type="ARBA" id="ARBA00023128"/>
    </source>
</evidence>
<evidence type="ECO:0000256" key="10">
    <source>
        <dbReference type="PROSITE-ProRule" id="PRU00282"/>
    </source>
</evidence>
<dbReference type="PANTHER" id="PTHR45624:SF10">
    <property type="entry name" value="SLC (SOLUTE CARRIER) HOMOLOG"/>
    <property type="match status" value="1"/>
</dbReference>
<dbReference type="OrthoDB" id="193856at2759"/>
<dbReference type="PROSITE" id="PS50920">
    <property type="entry name" value="SOLCAR"/>
    <property type="match status" value="1"/>
</dbReference>
<proteinExistence type="inferred from homology"/>
<organism evidence="13 14">
    <name type="scientific">Didymella pomorum</name>
    <dbReference type="NCBI Taxonomy" id="749634"/>
    <lineage>
        <taxon>Eukaryota</taxon>
        <taxon>Fungi</taxon>
        <taxon>Dikarya</taxon>
        <taxon>Ascomycota</taxon>
        <taxon>Pezizomycotina</taxon>
        <taxon>Dothideomycetes</taxon>
        <taxon>Pleosporomycetidae</taxon>
        <taxon>Pleosporales</taxon>
        <taxon>Pleosporineae</taxon>
        <taxon>Didymellaceae</taxon>
        <taxon>Didymella</taxon>
    </lineage>
</organism>
<evidence type="ECO:0000256" key="9">
    <source>
        <dbReference type="ARBA" id="ARBA00023136"/>
    </source>
</evidence>
<dbReference type="InterPro" id="IPR050567">
    <property type="entry name" value="Mitochondrial_Carrier"/>
</dbReference>
<dbReference type="GO" id="GO:0031966">
    <property type="term" value="C:mitochondrial membrane"/>
    <property type="evidence" value="ECO:0007669"/>
    <property type="project" value="UniProtKB-SubCell"/>
</dbReference>
<evidence type="ECO:0000256" key="3">
    <source>
        <dbReference type="ARBA" id="ARBA00022448"/>
    </source>
</evidence>
<protein>
    <recommendedName>
        <fullName evidence="15">Mitochondrial carrier</fullName>
    </recommendedName>
</protein>
<dbReference type="Pfam" id="PF00153">
    <property type="entry name" value="Mito_carr"/>
    <property type="match status" value="2"/>
</dbReference>
<evidence type="ECO:0000313" key="13">
    <source>
        <dbReference type="EMBL" id="KAJ4408541.1"/>
    </source>
</evidence>
<evidence type="ECO:0000256" key="4">
    <source>
        <dbReference type="ARBA" id="ARBA00022692"/>
    </source>
</evidence>
<keyword evidence="8" id="KW-0496">Mitochondrion</keyword>
<keyword evidence="4 10" id="KW-0812">Transmembrane</keyword>
<name>A0A9W8ZI12_9PLEO</name>
<dbReference type="Proteomes" id="UP001140510">
    <property type="component" value="Unassembled WGS sequence"/>
</dbReference>
<evidence type="ECO:0000256" key="2">
    <source>
        <dbReference type="ARBA" id="ARBA00006375"/>
    </source>
</evidence>
<accession>A0A9W8ZI12</accession>
<evidence type="ECO:0000256" key="12">
    <source>
        <dbReference type="SAM" id="Phobius"/>
    </source>
</evidence>
<comment type="caution">
    <text evidence="13">The sequence shown here is derived from an EMBL/GenBank/DDBJ whole genome shotgun (WGS) entry which is preliminary data.</text>
</comment>
<evidence type="ECO:0000256" key="1">
    <source>
        <dbReference type="ARBA" id="ARBA00004225"/>
    </source>
</evidence>
<keyword evidence="9 10" id="KW-0472">Membrane</keyword>
<feature type="repeat" description="Solcar" evidence="10">
    <location>
        <begin position="98"/>
        <end position="171"/>
    </location>
</feature>
<dbReference type="AlphaFoldDB" id="A0A9W8ZI12"/>